<dbReference type="EMBL" id="CABWKQ010000057">
    <property type="protein sequence ID" value="VWX38665.1"/>
    <property type="molecule type" value="Genomic_DNA"/>
</dbReference>
<reference evidence="1 2" key="1">
    <citation type="submission" date="2019-10" db="EMBL/GenBank/DDBJ databases">
        <authorList>
            <person name="Karimi E."/>
        </authorList>
    </citation>
    <scope>NUCLEOTIDE SEQUENCE [LARGE SCALE GENOMIC DNA]</scope>
    <source>
        <strain evidence="1">Exiguobacterium sp. 9Y</strain>
    </source>
</reference>
<protein>
    <recommendedName>
        <fullName evidence="3">DUF4303 domain-containing protein</fullName>
    </recommendedName>
</protein>
<organism evidence="1 2">
    <name type="scientific">Exiguobacterium oxidotolerans</name>
    <dbReference type="NCBI Taxonomy" id="223958"/>
    <lineage>
        <taxon>Bacteria</taxon>
        <taxon>Bacillati</taxon>
        <taxon>Bacillota</taxon>
        <taxon>Bacilli</taxon>
        <taxon>Bacillales</taxon>
        <taxon>Bacillales Family XII. Incertae Sedis</taxon>
        <taxon>Exiguobacterium</taxon>
    </lineage>
</organism>
<proteinExistence type="predicted"/>
<evidence type="ECO:0000313" key="2">
    <source>
        <dbReference type="Proteomes" id="UP000439752"/>
    </source>
</evidence>
<name>A0A653II09_9BACL</name>
<evidence type="ECO:0008006" key="3">
    <source>
        <dbReference type="Google" id="ProtNLM"/>
    </source>
</evidence>
<accession>A0A653II09</accession>
<dbReference type="RefSeq" id="WP_159172529.1">
    <property type="nucleotide sequence ID" value="NZ_LR732308.1"/>
</dbReference>
<dbReference type="AlphaFoldDB" id="A0A653II09"/>
<evidence type="ECO:0000313" key="1">
    <source>
        <dbReference type="EMBL" id="VWX38665.1"/>
    </source>
</evidence>
<dbReference type="Proteomes" id="UP000439752">
    <property type="component" value="Unassembled WGS sequence"/>
</dbReference>
<keyword evidence="2" id="KW-1185">Reference proteome</keyword>
<sequence>MFTVEKHLETIKSNLEQQSAVLVNNLREVVGYTFAADVELLDFSAFIEHGNHELSIMFFSMDRDANEVFQEPGKSGFAGSTSVLEEMTYYHVAKEHMGAFDDFYEAHDEILFEQEQHVFGEWFSTCWQEAGGDSVKLPAYFGVHDETEALDLKQRHWVDAEEKWD</sequence>
<gene>
    <name evidence="1" type="ORF">EXIGUO9Y_70006</name>
</gene>